<evidence type="ECO:0000313" key="2">
    <source>
        <dbReference type="EMBL" id="APW43608.1"/>
    </source>
</evidence>
<evidence type="ECO:0000256" key="1">
    <source>
        <dbReference type="SAM" id="MobiDB-lite"/>
    </source>
</evidence>
<name>A0A1P8KCA3_9BURK</name>
<dbReference type="Proteomes" id="UP000186110">
    <property type="component" value="Chromosome"/>
</dbReference>
<sequence length="70" mass="7586">MSQQATVTDHVTYRPGEGALQEIPPGPVEVDIAPDSATLSWKEDNGAAGLTAIPITEFIDYVHDHKIELE</sequence>
<proteinExistence type="predicted"/>
<dbReference type="eggNOG" id="ENOG5033F6D">
    <property type="taxonomic scope" value="Bacteria"/>
</dbReference>
<dbReference type="EMBL" id="CP019239">
    <property type="protein sequence ID" value="APW43608.1"/>
    <property type="molecule type" value="Genomic_DNA"/>
</dbReference>
<protein>
    <submittedName>
        <fullName evidence="2">Uncharacterized protein</fullName>
    </submittedName>
</protein>
<feature type="region of interest" description="Disordered" evidence="1">
    <location>
        <begin position="1"/>
        <end position="28"/>
    </location>
</feature>
<reference evidence="2 3" key="1">
    <citation type="submission" date="2017-01" db="EMBL/GenBank/DDBJ databases">
        <authorList>
            <person name="Mah S.A."/>
            <person name="Swanson W.J."/>
            <person name="Moy G.W."/>
            <person name="Vacquier V.D."/>
        </authorList>
    </citation>
    <scope>NUCLEOTIDE SEQUENCE [LARGE SCALE GENOMIC DNA]</scope>
    <source>
        <strain evidence="2 3">DSM 22694</strain>
    </source>
</reference>
<organism evidence="2 3">
    <name type="scientific">Rhodoferax saidenbachensis</name>
    <dbReference type="NCBI Taxonomy" id="1484693"/>
    <lineage>
        <taxon>Bacteria</taxon>
        <taxon>Pseudomonadati</taxon>
        <taxon>Pseudomonadota</taxon>
        <taxon>Betaproteobacteria</taxon>
        <taxon>Burkholderiales</taxon>
        <taxon>Comamonadaceae</taxon>
        <taxon>Rhodoferax</taxon>
    </lineage>
</organism>
<evidence type="ECO:0000313" key="3">
    <source>
        <dbReference type="Proteomes" id="UP000186110"/>
    </source>
</evidence>
<gene>
    <name evidence="2" type="ORF">RS694_14420</name>
</gene>
<dbReference type="KEGG" id="rsb:RS694_14420"/>
<keyword evidence="3" id="KW-1185">Reference proteome</keyword>
<dbReference type="RefSeq" id="WP_029709071.1">
    <property type="nucleotide sequence ID" value="NZ_CP019239.1"/>
</dbReference>
<dbReference type="AlphaFoldDB" id="A0A1P8KCA3"/>
<accession>A0A1P8KCA3</accession>